<dbReference type="Pfam" id="PF12571">
    <property type="entry name" value="Phage_tail_fib"/>
    <property type="match status" value="1"/>
</dbReference>
<protein>
    <recommendedName>
        <fullName evidence="1">Phage tail fibre protein N-terminal domain-containing protein</fullName>
    </recommendedName>
</protein>
<organism evidence="2 3">
    <name type="scientific">Roseospira marina</name>
    <dbReference type="NCBI Taxonomy" id="140057"/>
    <lineage>
        <taxon>Bacteria</taxon>
        <taxon>Pseudomonadati</taxon>
        <taxon>Pseudomonadota</taxon>
        <taxon>Alphaproteobacteria</taxon>
        <taxon>Rhodospirillales</taxon>
        <taxon>Rhodospirillaceae</taxon>
        <taxon>Roseospira</taxon>
    </lineage>
</organism>
<dbReference type="OrthoDB" id="7710585at2"/>
<keyword evidence="3" id="KW-1185">Reference proteome</keyword>
<dbReference type="EMBL" id="VWPJ01000015">
    <property type="protein sequence ID" value="KAA5604705.1"/>
    <property type="molecule type" value="Genomic_DNA"/>
</dbReference>
<sequence length="313" mass="32977">MAAYYGLLTTIGAAKIANGLVTGQAVELTHMAVGDGGGAPVTPEQTATALVHEVYRSTPAGISRTPADEAVLEALLVIPPQTGGWTIREVGAFDADGDLILLANWPETYKPVIAEGASNDMALKIQAVVGSTANITLKIDASLQYATQACPRRPCPLVHCARKSGQAFPKSCRNATAKRRGVHASGRWSYPARAASLCRMHGTARTAPRQAATSALWAGRLCQETMRPVSGSWRSLAQPCSGETCGTHAMPIHLGVKGRTPNSRAVLGGCHARQAGVAAWIRPKIPFQHYTVTTVEALLADVVADVRTVRGDL</sequence>
<feature type="domain" description="Phage tail fibre protein N-terminal" evidence="1">
    <location>
        <begin position="1"/>
        <end position="148"/>
    </location>
</feature>
<evidence type="ECO:0000259" key="1">
    <source>
        <dbReference type="Pfam" id="PF12571"/>
    </source>
</evidence>
<reference evidence="2 3" key="1">
    <citation type="submission" date="2019-09" db="EMBL/GenBank/DDBJ databases">
        <title>Genome sequence of Roseospira marina, one of the more divergent members of the non-sulfur purple photosynthetic bacterial family, the Rhodospirillaceae.</title>
        <authorList>
            <person name="Meyer T."/>
            <person name="Kyndt J."/>
        </authorList>
    </citation>
    <scope>NUCLEOTIDE SEQUENCE [LARGE SCALE GENOMIC DNA]</scope>
    <source>
        <strain evidence="2 3">DSM 15113</strain>
    </source>
</reference>
<dbReference type="Proteomes" id="UP000324065">
    <property type="component" value="Unassembled WGS sequence"/>
</dbReference>
<name>A0A5M6IAF3_9PROT</name>
<dbReference type="PANTHER" id="PTHR35191">
    <property type="entry name" value="PROPHAGE SIDE TAIL FIBER PROTEIN HOMOLOG STFQ-RELATED"/>
    <property type="match status" value="1"/>
</dbReference>
<dbReference type="InterPro" id="IPR022225">
    <property type="entry name" value="Phage_tail_fibre_N"/>
</dbReference>
<dbReference type="PANTHER" id="PTHR35191:SF1">
    <property type="entry name" value="PROPHAGE SIDE TAIL FIBER PROTEIN HOMOLOG STFQ-RELATED"/>
    <property type="match status" value="1"/>
</dbReference>
<comment type="caution">
    <text evidence="2">The sequence shown here is derived from an EMBL/GenBank/DDBJ whole genome shotgun (WGS) entry which is preliminary data.</text>
</comment>
<proteinExistence type="predicted"/>
<gene>
    <name evidence="2" type="ORF">F1188_14935</name>
</gene>
<evidence type="ECO:0000313" key="2">
    <source>
        <dbReference type="EMBL" id="KAA5604705.1"/>
    </source>
</evidence>
<evidence type="ECO:0000313" key="3">
    <source>
        <dbReference type="Proteomes" id="UP000324065"/>
    </source>
</evidence>
<dbReference type="InterPro" id="IPR051934">
    <property type="entry name" value="Phage_Tail_Fiber_Structural"/>
</dbReference>
<accession>A0A5M6IAF3</accession>
<dbReference type="AlphaFoldDB" id="A0A5M6IAF3"/>